<feature type="transmembrane region" description="Helical" evidence="1">
    <location>
        <begin position="506"/>
        <end position="526"/>
    </location>
</feature>
<reference evidence="2 3" key="1">
    <citation type="submission" date="2018-06" db="EMBL/GenBank/DDBJ databases">
        <title>Lujinxingia sediminis gen. nov. sp. nov., a new facultative anaerobic member of the class Deltaproteobacteria, and proposal of Lujinxingaceae fam. nov.</title>
        <authorList>
            <person name="Guo L.-Y."/>
            <person name="Li C.-M."/>
            <person name="Wang S."/>
            <person name="Du Z.-J."/>
        </authorList>
    </citation>
    <scope>NUCLEOTIDE SEQUENCE [LARGE SCALE GENOMIC DNA]</scope>
    <source>
        <strain evidence="2 3">FA350</strain>
    </source>
</reference>
<accession>A0A2Z4FM87</accession>
<dbReference type="EMBL" id="CP030032">
    <property type="protein sequence ID" value="AWV90073.1"/>
    <property type="molecule type" value="Genomic_DNA"/>
</dbReference>
<protein>
    <submittedName>
        <fullName evidence="2">Uncharacterized protein</fullName>
    </submittedName>
</protein>
<evidence type="ECO:0000256" key="1">
    <source>
        <dbReference type="SAM" id="Phobius"/>
    </source>
</evidence>
<dbReference type="Proteomes" id="UP000249799">
    <property type="component" value="Chromosome"/>
</dbReference>
<keyword evidence="3" id="KW-1185">Reference proteome</keyword>
<evidence type="ECO:0000313" key="2">
    <source>
        <dbReference type="EMBL" id="AWV90073.1"/>
    </source>
</evidence>
<feature type="transmembrane region" description="Helical" evidence="1">
    <location>
        <begin position="385"/>
        <end position="402"/>
    </location>
</feature>
<dbReference type="KEGG" id="bsed:DN745_12300"/>
<feature type="transmembrane region" description="Helical" evidence="1">
    <location>
        <begin position="547"/>
        <end position="568"/>
    </location>
</feature>
<proteinExistence type="predicted"/>
<feature type="transmembrane region" description="Helical" evidence="1">
    <location>
        <begin position="346"/>
        <end position="364"/>
    </location>
</feature>
<sequence length="627" mass="67712">MAAPVSAEVVRLEQQGGAVAGVDAAGETLWTIEYASGKPLRFEPLIDGRRGYLARRSDLLTVDLDAGQIVERHRFPGVIDAMAPAEDGYTLTLFSRALTVEEPEAESTIEVHYRPGDPTPGSGLFESALIMTASADALALAGVEQEIELEMLSLEQAEQAIARLSVAEERDPTNLFLPLYRGRVTQLSQEDASPAKLYERAVQIEDAPWSDDLLATFLLIKYGEDALSTKVAARAKQKMQARGVLVERFNGLAMQTELSIALRELLRDGIHGNDVELVDNLQGRVAEFFPNSEQSALTWRWVGDWIGAKKRAELAQAWRGRAAKASHAPLVALNEASARKADRASLLWMALVMTLILIPLGVGLRATRRRTAKGLPLPDINMWDAIGLFALVLGCSILPAVVQKHATVSATLKSAPPELFDATYDSPKVLTWLEELGESESRDVWIAYARKAQGALRAGARASDAPPSEQLLAEAISVGPGANSDISPASLSGAARVGALAQMSRVVLAILAIVCGLLMMLLGMLIRRKAPRVAENIRIFIPGSAKVLSPLAVIICGLFSAAFLALLFEMDRGVRTVVLPRSGAIFEQGELVDTYLTLPSTWIALAAALLTLHGVTIWLERNEGKLD</sequence>
<dbReference type="AlphaFoldDB" id="A0A2Z4FM87"/>
<organism evidence="2 3">
    <name type="scientific">Bradymonas sediminis</name>
    <dbReference type="NCBI Taxonomy" id="1548548"/>
    <lineage>
        <taxon>Bacteria</taxon>
        <taxon>Deltaproteobacteria</taxon>
        <taxon>Bradymonadales</taxon>
        <taxon>Bradymonadaceae</taxon>
        <taxon>Bradymonas</taxon>
    </lineage>
</organism>
<keyword evidence="1" id="KW-0472">Membrane</keyword>
<keyword evidence="1" id="KW-0812">Transmembrane</keyword>
<gene>
    <name evidence="2" type="ORF">DN745_12300</name>
</gene>
<keyword evidence="1" id="KW-1133">Transmembrane helix</keyword>
<name>A0A2Z4FM87_9DELT</name>
<evidence type="ECO:0000313" key="3">
    <source>
        <dbReference type="Proteomes" id="UP000249799"/>
    </source>
</evidence>
<feature type="transmembrane region" description="Helical" evidence="1">
    <location>
        <begin position="601"/>
        <end position="619"/>
    </location>
</feature>